<dbReference type="InterPro" id="IPR011748">
    <property type="entry name" value="Unchr_phage_tail-like"/>
</dbReference>
<proteinExistence type="predicted"/>
<dbReference type="InterPro" id="IPR006521">
    <property type="entry name" value="Tail_protein_I"/>
</dbReference>
<protein>
    <submittedName>
        <fullName evidence="1">Phage tail-like protein</fullName>
    </submittedName>
</protein>
<organism evidence="1 2">
    <name type="scientific">Humibacillus xanthopallidus</name>
    <dbReference type="NCBI Taxonomy" id="412689"/>
    <lineage>
        <taxon>Bacteria</taxon>
        <taxon>Bacillati</taxon>
        <taxon>Actinomycetota</taxon>
        <taxon>Actinomycetes</taxon>
        <taxon>Micrococcales</taxon>
        <taxon>Intrasporangiaceae</taxon>
        <taxon>Humibacillus</taxon>
    </lineage>
</organism>
<sequence>MDVNGTRLHLILGREDWRFALGGQDLAAVCFDEARHTLGLRPRPFVFPTRSGATRLQPADRRGVAADRFGNIYWVGAGRRTVQVLGHGRSAPFTWWPGPGAGEPVADGAADFVVCRTPEPTVLELSGLTITTHEYLVVGVCRDEAASVVAAGLLVFDLAGGGPPVSVRWPDGLDVHPFDLTALPDGGIVVLDARDPDRDGHARLWQLDRNMELLSPEGTAGDAQSASAFAPVDRTAAASSASTASSARGISLAESTTAAAVDLGAIRAVALDALPDGSVVVLDRSGDDGHWDVSRWQCGERLPFGLRQTDSAVPLDPLLCADQRSRVEDVLSDARGHDLVVLPPEAGSSALARILVVDDRGDQAFELVADESGADLVTDYHPLRLFSGKGLVRGLDGAAYDLGDRWYSVPARQVRRYETSAVVELAPRLEPRGRAFDALSPATVWHRLLLDAAIPAGTSVQVESRAGDDLDALERQDWRAEPAPYLRGDGSEVPYHAYRSGGSWELLFQNAVGRYLQLRLTLRGDGRLSPQLWAARVHYPRFSYLREYVPDIYREDAESASFLDRYLANVEGMYTTLEGRITAVQRLVDPTTLDAEFLPWLASWVGAAVEPDWEPARVRLLVRYAAQMFRRRGTARGLAEAIRLAIHPCPTDRIFDADYTGDAFDIRIVEAFRTRSVPGVVFGDPNDLTGPRLSTPGPRWQLTDGGAALQMRWHDFMFARNGVAPTSFPVLTPTQGPDSRDWHDFVSSQLAPAYADVGTTDDLDVFRTFLASRYRRVDDYRAAWAVPPSVTLTDFADVGFPGALPADGAPLQDWLMFVSSVLPVRRSAHRAVVLVPIRVDDSDEIRAARLGRVRRVVEVERPAHTMVDVQPFWAAFRVGEARVGLETIIGEGSRYVDLVLGTGRLAYSDVPGGESWRIEDRVVVGRDRIEEPVPAPARTGGMR</sequence>
<comment type="caution">
    <text evidence="1">The sequence shown here is derived from an EMBL/GenBank/DDBJ whole genome shotgun (WGS) entry which is preliminary data.</text>
</comment>
<accession>A0A543PWY5</accession>
<dbReference type="NCBIfam" id="TIGR02242">
    <property type="entry name" value="tail_TIGR02242"/>
    <property type="match status" value="1"/>
</dbReference>
<dbReference type="RefSeq" id="WP_185747130.1">
    <property type="nucleotide sequence ID" value="NZ_BAAAQC010000006.1"/>
</dbReference>
<gene>
    <name evidence="1" type="ORF">FHX52_1705</name>
</gene>
<evidence type="ECO:0000313" key="1">
    <source>
        <dbReference type="EMBL" id="TQN48566.1"/>
    </source>
</evidence>
<dbReference type="Pfam" id="PF09684">
    <property type="entry name" value="Tail_P2_I"/>
    <property type="match status" value="1"/>
</dbReference>
<dbReference type="EMBL" id="VFQF01000001">
    <property type="protein sequence ID" value="TQN48566.1"/>
    <property type="molecule type" value="Genomic_DNA"/>
</dbReference>
<evidence type="ECO:0000313" key="2">
    <source>
        <dbReference type="Proteomes" id="UP000320085"/>
    </source>
</evidence>
<name>A0A543PWY5_9MICO</name>
<dbReference type="AlphaFoldDB" id="A0A543PWY5"/>
<dbReference type="SUPFAM" id="SSF82171">
    <property type="entry name" value="DPP6 N-terminal domain-like"/>
    <property type="match status" value="1"/>
</dbReference>
<reference evidence="1 2" key="1">
    <citation type="submission" date="2019-06" db="EMBL/GenBank/DDBJ databases">
        <title>Sequencing the genomes of 1000 actinobacteria strains.</title>
        <authorList>
            <person name="Klenk H.-P."/>
        </authorList>
    </citation>
    <scope>NUCLEOTIDE SEQUENCE [LARGE SCALE GENOMIC DNA]</scope>
    <source>
        <strain evidence="1 2">DSM 21776</strain>
    </source>
</reference>
<dbReference type="Proteomes" id="UP000320085">
    <property type="component" value="Unassembled WGS sequence"/>
</dbReference>